<keyword evidence="3" id="KW-1185">Reference proteome</keyword>
<dbReference type="EMBL" id="JBHUHT010000008">
    <property type="protein sequence ID" value="MFD2095116.1"/>
    <property type="molecule type" value="Genomic_DNA"/>
</dbReference>
<feature type="chain" id="PRO_5046440597" description="Lipoprotein" evidence="1">
    <location>
        <begin position="21"/>
        <end position="110"/>
    </location>
</feature>
<reference evidence="3" key="1">
    <citation type="journal article" date="2019" name="Int. J. Syst. Evol. Microbiol.">
        <title>The Global Catalogue of Microorganisms (GCM) 10K type strain sequencing project: providing services to taxonomists for standard genome sequencing and annotation.</title>
        <authorList>
            <consortium name="The Broad Institute Genomics Platform"/>
            <consortium name="The Broad Institute Genome Sequencing Center for Infectious Disease"/>
            <person name="Wu L."/>
            <person name="Ma J."/>
        </authorList>
    </citation>
    <scope>NUCLEOTIDE SEQUENCE [LARGE SCALE GENOMIC DNA]</scope>
    <source>
        <strain evidence="3">CGMCC 1.10992</strain>
    </source>
</reference>
<name>A0ABW4XHU7_9GAMM</name>
<accession>A0ABW4XHU7</accession>
<organism evidence="2 3">
    <name type="scientific">Corallincola platygyrae</name>
    <dbReference type="NCBI Taxonomy" id="1193278"/>
    <lineage>
        <taxon>Bacteria</taxon>
        <taxon>Pseudomonadati</taxon>
        <taxon>Pseudomonadota</taxon>
        <taxon>Gammaproteobacteria</taxon>
        <taxon>Alteromonadales</taxon>
        <taxon>Psychromonadaceae</taxon>
        <taxon>Corallincola</taxon>
    </lineage>
</organism>
<evidence type="ECO:0000313" key="3">
    <source>
        <dbReference type="Proteomes" id="UP001597380"/>
    </source>
</evidence>
<gene>
    <name evidence="2" type="ORF">ACFSJ3_03905</name>
</gene>
<evidence type="ECO:0008006" key="4">
    <source>
        <dbReference type="Google" id="ProtNLM"/>
    </source>
</evidence>
<dbReference type="RefSeq" id="WP_345338270.1">
    <property type="nucleotide sequence ID" value="NZ_BAABLI010000005.1"/>
</dbReference>
<comment type="caution">
    <text evidence="2">The sequence shown here is derived from an EMBL/GenBank/DDBJ whole genome shotgun (WGS) entry which is preliminary data.</text>
</comment>
<evidence type="ECO:0000256" key="1">
    <source>
        <dbReference type="SAM" id="SignalP"/>
    </source>
</evidence>
<dbReference type="PROSITE" id="PS51257">
    <property type="entry name" value="PROKAR_LIPOPROTEIN"/>
    <property type="match status" value="1"/>
</dbReference>
<feature type="signal peptide" evidence="1">
    <location>
        <begin position="1"/>
        <end position="20"/>
    </location>
</feature>
<protein>
    <recommendedName>
        <fullName evidence="4">Lipoprotein</fullName>
    </recommendedName>
</protein>
<evidence type="ECO:0000313" key="2">
    <source>
        <dbReference type="EMBL" id="MFD2095116.1"/>
    </source>
</evidence>
<dbReference type="Proteomes" id="UP001597380">
    <property type="component" value="Unassembled WGS sequence"/>
</dbReference>
<sequence length="110" mass="11837">MKKVVWFSLLLLLLSGCATKPSVDIQGKTLANGTLVNDTVNMLSLYSSAMGCDSIENITSKVVNEPSGEIGNMSWREQWDVTGCGQTSLYSILYQEDGAGGTFFSVSKDS</sequence>
<keyword evidence="1" id="KW-0732">Signal</keyword>
<proteinExistence type="predicted"/>